<protein>
    <recommendedName>
        <fullName evidence="6">Amidohydrolase-related domain-containing protein</fullName>
    </recommendedName>
</protein>
<dbReference type="PANTHER" id="PTHR11271">
    <property type="entry name" value="GUANINE DEAMINASE"/>
    <property type="match status" value="1"/>
</dbReference>
<sequence>MSKLNGSLRKAFRGVIVTPKTLQETTLIADGAVLLGADGIISHVLDMSAPGAEALLQEVDEVVDKRGCFIMPGFVDGHAHAPQYAWTGTGMDLPLLEWLETYTFPGESRFKDLSHARKVYERSVRRHLRAGTTTCSYFGTLHLEATKLLVDIVREAGQRAYVGKVSMDRNSPEYYVEDTEEGLKAAEEFVQWCQEGVQSDASVAATKAERDQSTSSYGSDHTSCESSEGDSDVFIDNSLVTPVVTPRFVPSCTPEMLRGLGSLATRYRLPVQSHLGETLPEIAWVRDLHPESATYTHVYDDHGLLPSREDPESRPPIAYMAHCCHCCQDERALLSDSSTGVVHCPSSNIMLGSGILSVRRMLADGVKVGLGTDVAGGYSPSILDALRQAIIASKTVMAAEEGNLDNIMDARVREGVEHNPNGVEALSVSEAYYLATMGGAECLGLQDTVGSFEPGKTFDALVVDLEVEDSPVCVFPHDTHWDSFNKFIFNGDDRNIVEVHVGGRRVVSKN</sequence>
<evidence type="ECO:0000256" key="2">
    <source>
        <dbReference type="ARBA" id="ARBA00022723"/>
    </source>
</evidence>
<comment type="cofactor">
    <cofactor evidence="1">
        <name>Zn(2+)</name>
        <dbReference type="ChEBI" id="CHEBI:29105"/>
    </cofactor>
</comment>
<dbReference type="PANTHER" id="PTHR11271:SF6">
    <property type="entry name" value="GUANINE DEAMINASE"/>
    <property type="match status" value="1"/>
</dbReference>
<dbReference type="Gene3D" id="2.30.40.10">
    <property type="entry name" value="Urease, subunit C, domain 1"/>
    <property type="match status" value="1"/>
</dbReference>
<gene>
    <name evidence="7" type="ORF">PPYR1160_LOCUS5971</name>
</gene>
<dbReference type="AlphaFoldDB" id="A0A7R9U6L4"/>
<dbReference type="SUPFAM" id="SSF51338">
    <property type="entry name" value="Composite domain of metallo-dependent hydrolases"/>
    <property type="match status" value="2"/>
</dbReference>
<feature type="domain" description="Amidohydrolase-related" evidence="6">
    <location>
        <begin position="69"/>
        <end position="506"/>
    </location>
</feature>
<dbReference type="Pfam" id="PF01979">
    <property type="entry name" value="Amidohydro_1"/>
    <property type="match status" value="1"/>
</dbReference>
<dbReference type="GO" id="GO:0046098">
    <property type="term" value="P:guanine metabolic process"/>
    <property type="evidence" value="ECO:0007669"/>
    <property type="project" value="TreeGrafter"/>
</dbReference>
<keyword evidence="3" id="KW-0378">Hydrolase</keyword>
<evidence type="ECO:0000256" key="3">
    <source>
        <dbReference type="ARBA" id="ARBA00022801"/>
    </source>
</evidence>
<dbReference type="InterPro" id="IPR011059">
    <property type="entry name" value="Metal-dep_hydrolase_composite"/>
</dbReference>
<keyword evidence="4" id="KW-0862">Zinc</keyword>
<accession>A0A7R9U6L4</accession>
<dbReference type="InterPro" id="IPR032466">
    <property type="entry name" value="Metal_Hydrolase"/>
</dbReference>
<organism evidence="7">
    <name type="scientific">Pinguiococcus pyrenoidosus</name>
    <dbReference type="NCBI Taxonomy" id="172671"/>
    <lineage>
        <taxon>Eukaryota</taxon>
        <taxon>Sar</taxon>
        <taxon>Stramenopiles</taxon>
        <taxon>Ochrophyta</taxon>
        <taxon>Pinguiophyceae</taxon>
        <taxon>Pinguiochrysidales</taxon>
        <taxon>Pinguiochrysidaceae</taxon>
        <taxon>Pinguiococcus</taxon>
    </lineage>
</organism>
<reference evidence="7" key="1">
    <citation type="submission" date="2021-01" db="EMBL/GenBank/DDBJ databases">
        <authorList>
            <person name="Corre E."/>
            <person name="Pelletier E."/>
            <person name="Niang G."/>
            <person name="Scheremetjew M."/>
            <person name="Finn R."/>
            <person name="Kale V."/>
            <person name="Holt S."/>
            <person name="Cochrane G."/>
            <person name="Meng A."/>
            <person name="Brown T."/>
            <person name="Cohen L."/>
        </authorList>
    </citation>
    <scope>NUCLEOTIDE SEQUENCE</scope>
    <source>
        <strain evidence="7">CCMP2078</strain>
    </source>
</reference>
<dbReference type="EMBL" id="HBEA01007776">
    <property type="protein sequence ID" value="CAD8256479.1"/>
    <property type="molecule type" value="Transcribed_RNA"/>
</dbReference>
<dbReference type="GO" id="GO:0008892">
    <property type="term" value="F:guanine deaminase activity"/>
    <property type="evidence" value="ECO:0007669"/>
    <property type="project" value="TreeGrafter"/>
</dbReference>
<evidence type="ECO:0000256" key="5">
    <source>
        <dbReference type="SAM" id="MobiDB-lite"/>
    </source>
</evidence>
<feature type="region of interest" description="Disordered" evidence="5">
    <location>
        <begin position="203"/>
        <end position="230"/>
    </location>
</feature>
<proteinExistence type="predicted"/>
<evidence type="ECO:0000256" key="4">
    <source>
        <dbReference type="ARBA" id="ARBA00022833"/>
    </source>
</evidence>
<dbReference type="InterPro" id="IPR051607">
    <property type="entry name" value="Metallo-dep_hydrolases"/>
</dbReference>
<name>A0A7R9U6L4_9STRA</name>
<dbReference type="SUPFAM" id="SSF51556">
    <property type="entry name" value="Metallo-dependent hydrolases"/>
    <property type="match status" value="1"/>
</dbReference>
<dbReference type="InterPro" id="IPR006680">
    <property type="entry name" value="Amidohydro-rel"/>
</dbReference>
<keyword evidence="2" id="KW-0479">Metal-binding</keyword>
<dbReference type="GO" id="GO:0008270">
    <property type="term" value="F:zinc ion binding"/>
    <property type="evidence" value="ECO:0007669"/>
    <property type="project" value="TreeGrafter"/>
</dbReference>
<feature type="compositionally biased region" description="Polar residues" evidence="5">
    <location>
        <begin position="213"/>
        <end position="226"/>
    </location>
</feature>
<evidence type="ECO:0000313" key="7">
    <source>
        <dbReference type="EMBL" id="CAD8256479.1"/>
    </source>
</evidence>
<dbReference type="GO" id="GO:0005829">
    <property type="term" value="C:cytosol"/>
    <property type="evidence" value="ECO:0007669"/>
    <property type="project" value="TreeGrafter"/>
</dbReference>
<evidence type="ECO:0000259" key="6">
    <source>
        <dbReference type="Pfam" id="PF01979"/>
    </source>
</evidence>
<evidence type="ECO:0000256" key="1">
    <source>
        <dbReference type="ARBA" id="ARBA00001947"/>
    </source>
</evidence>
<dbReference type="Gene3D" id="3.20.20.140">
    <property type="entry name" value="Metal-dependent hydrolases"/>
    <property type="match status" value="1"/>
</dbReference>